<proteinExistence type="predicted"/>
<evidence type="ECO:0000313" key="3">
    <source>
        <dbReference type="Proteomes" id="UP000245370"/>
    </source>
</evidence>
<name>A0A2U2XFW7_9FLAO</name>
<gene>
    <name evidence="2" type="ORF">DIT68_05035</name>
</gene>
<evidence type="ECO:0000256" key="1">
    <source>
        <dbReference type="SAM" id="Phobius"/>
    </source>
</evidence>
<keyword evidence="1" id="KW-0472">Membrane</keyword>
<keyword evidence="3" id="KW-1185">Reference proteome</keyword>
<feature type="transmembrane region" description="Helical" evidence="1">
    <location>
        <begin position="81"/>
        <end position="101"/>
    </location>
</feature>
<dbReference type="EMBL" id="QFRJ01000002">
    <property type="protein sequence ID" value="PWH86601.1"/>
    <property type="molecule type" value="Genomic_DNA"/>
</dbReference>
<dbReference type="AlphaFoldDB" id="A0A2U2XFW7"/>
<evidence type="ECO:0008006" key="4">
    <source>
        <dbReference type="Google" id="ProtNLM"/>
    </source>
</evidence>
<dbReference type="OrthoDB" id="997508at2"/>
<accession>A0A2U2XFW7</accession>
<keyword evidence="1" id="KW-1133">Transmembrane helix</keyword>
<sequence>MEEKEIKDLLAETKLKADDKLKDRIIHQINAEKALIPKKQKATNSNGSYFYIFGIMYLLLLTLSVYFYHQTEGNPFQSQTFIVATIFTASTFSFYWLILVYGDYKKIKR</sequence>
<feature type="transmembrane region" description="Helical" evidence="1">
    <location>
        <begin position="48"/>
        <end position="69"/>
    </location>
</feature>
<evidence type="ECO:0000313" key="2">
    <source>
        <dbReference type="EMBL" id="PWH86601.1"/>
    </source>
</evidence>
<protein>
    <recommendedName>
        <fullName evidence="4">2TM domain-containing protein</fullName>
    </recommendedName>
</protein>
<reference evidence="2 3" key="2">
    <citation type="submission" date="2018-05" db="EMBL/GenBank/DDBJ databases">
        <authorList>
            <person name="Lanie J.A."/>
            <person name="Ng W.-L."/>
            <person name="Kazmierczak K.M."/>
            <person name="Andrzejewski T.M."/>
            <person name="Davidsen T.M."/>
            <person name="Wayne K.J."/>
            <person name="Tettelin H."/>
            <person name="Glass J.I."/>
            <person name="Rusch D."/>
            <person name="Podicherti R."/>
            <person name="Tsui H.-C.T."/>
            <person name="Winkler M.E."/>
        </authorList>
    </citation>
    <scope>NUCLEOTIDE SEQUENCE [LARGE SCALE GENOMIC DNA]</scope>
    <source>
        <strain evidence="2 3">C305</strain>
    </source>
</reference>
<dbReference type="Proteomes" id="UP000245370">
    <property type="component" value="Unassembled WGS sequence"/>
</dbReference>
<keyword evidence="1" id="KW-0812">Transmembrane</keyword>
<dbReference type="RefSeq" id="WP_109358713.1">
    <property type="nucleotide sequence ID" value="NZ_QFRJ01000002.1"/>
</dbReference>
<comment type="caution">
    <text evidence="2">The sequence shown here is derived from an EMBL/GenBank/DDBJ whole genome shotgun (WGS) entry which is preliminary data.</text>
</comment>
<reference evidence="2 3" key="1">
    <citation type="submission" date="2018-05" db="EMBL/GenBank/DDBJ databases">
        <title>Brumimicrobium oceani sp. nov., isolated from coastal sediment.</title>
        <authorList>
            <person name="Kou Y."/>
        </authorList>
    </citation>
    <scope>NUCLEOTIDE SEQUENCE [LARGE SCALE GENOMIC DNA]</scope>
    <source>
        <strain evidence="2 3">C305</strain>
    </source>
</reference>
<organism evidence="2 3">
    <name type="scientific">Brumimicrobium oceani</name>
    <dbReference type="NCBI Taxonomy" id="2100725"/>
    <lineage>
        <taxon>Bacteria</taxon>
        <taxon>Pseudomonadati</taxon>
        <taxon>Bacteroidota</taxon>
        <taxon>Flavobacteriia</taxon>
        <taxon>Flavobacteriales</taxon>
        <taxon>Crocinitomicaceae</taxon>
        <taxon>Brumimicrobium</taxon>
    </lineage>
</organism>